<evidence type="ECO:0000313" key="1">
    <source>
        <dbReference type="EMBL" id="KAL3310160.1"/>
    </source>
</evidence>
<keyword evidence="2" id="KW-1185">Reference proteome</keyword>
<dbReference type="EMBL" id="JBJKFK010003186">
    <property type="protein sequence ID" value="KAL3310160.1"/>
    <property type="molecule type" value="Genomic_DNA"/>
</dbReference>
<organism evidence="1 2">
    <name type="scientific">Cichlidogyrus casuarinus</name>
    <dbReference type="NCBI Taxonomy" id="1844966"/>
    <lineage>
        <taxon>Eukaryota</taxon>
        <taxon>Metazoa</taxon>
        <taxon>Spiralia</taxon>
        <taxon>Lophotrochozoa</taxon>
        <taxon>Platyhelminthes</taxon>
        <taxon>Monogenea</taxon>
        <taxon>Monopisthocotylea</taxon>
        <taxon>Dactylogyridea</taxon>
        <taxon>Ancyrocephalidae</taxon>
        <taxon>Cichlidogyrus</taxon>
    </lineage>
</organism>
<gene>
    <name evidence="1" type="ORF">Ciccas_011279</name>
</gene>
<sequence length="237" mass="27156">MTREETYTKPANAEHDFSEDLTLKSYHRDMNAGVMYPAPAQLHLDNVDVDLTDVDISMADQEMPNDLLDDFLKQVNRQTYKLPAHEPANKTERKINFVEKNKDIAVLAAERFKKQQLLNKKVRPSPSFVKPEVKIKKPIESKTDAKARVSARQDSFVNIVRSTDFLNPQECSIRNVRTRDSYDLGSNSKLNAFESILEDVKVEPVPVAETILDKISSLRRGLVNRKLHLCDYQLVEN</sequence>
<dbReference type="AlphaFoldDB" id="A0ABD2PRR9"/>
<protein>
    <submittedName>
        <fullName evidence="1">Uncharacterized protein</fullName>
    </submittedName>
</protein>
<evidence type="ECO:0000313" key="2">
    <source>
        <dbReference type="Proteomes" id="UP001626550"/>
    </source>
</evidence>
<dbReference type="Proteomes" id="UP001626550">
    <property type="component" value="Unassembled WGS sequence"/>
</dbReference>
<reference evidence="1 2" key="1">
    <citation type="submission" date="2024-11" db="EMBL/GenBank/DDBJ databases">
        <title>Adaptive evolution of stress response genes in parasites aligns with host niche diversity.</title>
        <authorList>
            <person name="Hahn C."/>
            <person name="Resl P."/>
        </authorList>
    </citation>
    <scope>NUCLEOTIDE SEQUENCE [LARGE SCALE GENOMIC DNA]</scope>
    <source>
        <strain evidence="1">EGGRZ-B1_66</strain>
        <tissue evidence="1">Body</tissue>
    </source>
</reference>
<comment type="caution">
    <text evidence="1">The sequence shown here is derived from an EMBL/GenBank/DDBJ whole genome shotgun (WGS) entry which is preliminary data.</text>
</comment>
<name>A0ABD2PRR9_9PLAT</name>
<accession>A0ABD2PRR9</accession>
<proteinExistence type="predicted"/>